<dbReference type="PANTHER" id="PTHR48081">
    <property type="entry name" value="AB HYDROLASE SUPERFAMILY PROTEIN C4A8.06C"/>
    <property type="match status" value="1"/>
</dbReference>
<dbReference type="STRING" id="243090.RB4702"/>
<dbReference type="SUPFAM" id="SSF53474">
    <property type="entry name" value="alpha/beta-Hydrolases"/>
    <property type="match status" value="1"/>
</dbReference>
<organism evidence="5 6">
    <name type="scientific">Rhodopirellula baltica (strain DSM 10527 / NCIMB 13988 / SH1)</name>
    <dbReference type="NCBI Taxonomy" id="243090"/>
    <lineage>
        <taxon>Bacteria</taxon>
        <taxon>Pseudomonadati</taxon>
        <taxon>Planctomycetota</taxon>
        <taxon>Planctomycetia</taxon>
        <taxon>Pirellulales</taxon>
        <taxon>Pirellulaceae</taxon>
        <taxon>Rhodopirellula</taxon>
    </lineage>
</organism>
<dbReference type="AlphaFoldDB" id="Q7US57"/>
<protein>
    <submittedName>
        <fullName evidence="5">Probable lipase/esterase</fullName>
    </submittedName>
</protein>
<dbReference type="Gene3D" id="3.40.50.1820">
    <property type="entry name" value="alpha/beta hydrolase"/>
    <property type="match status" value="1"/>
</dbReference>
<accession>Q7US57</accession>
<dbReference type="InterPro" id="IPR029058">
    <property type="entry name" value="AB_hydrolase_fold"/>
</dbReference>
<gene>
    <name evidence="5" type="ordered locus">RB4702</name>
</gene>
<name>Q7US57_RHOBA</name>
<dbReference type="ESTHER" id="rhoba-q7us57">
    <property type="family name" value="BD-FAE"/>
</dbReference>
<evidence type="ECO:0000256" key="2">
    <source>
        <dbReference type="ARBA" id="ARBA00022801"/>
    </source>
</evidence>
<dbReference type="GO" id="GO:0004806">
    <property type="term" value="F:triacylglycerol lipase activity"/>
    <property type="evidence" value="ECO:0000318"/>
    <property type="project" value="GO_Central"/>
</dbReference>
<dbReference type="EMBL" id="BX294140">
    <property type="protein sequence ID" value="CAD73940.1"/>
    <property type="molecule type" value="Genomic_DNA"/>
</dbReference>
<dbReference type="InterPro" id="IPR049492">
    <property type="entry name" value="BD-FAE-like_dom"/>
</dbReference>
<dbReference type="Proteomes" id="UP000001025">
    <property type="component" value="Chromosome"/>
</dbReference>
<reference evidence="5 6" key="1">
    <citation type="journal article" date="2003" name="Proc. Natl. Acad. Sci. U.S.A.">
        <title>Complete genome sequence of the marine planctomycete Pirellula sp. strain 1.</title>
        <authorList>
            <person name="Gloeckner F.O."/>
            <person name="Kube M."/>
            <person name="Bauer M."/>
            <person name="Teeling H."/>
            <person name="Lombardot T."/>
            <person name="Ludwig W."/>
            <person name="Gade D."/>
            <person name="Beck A."/>
            <person name="Borzym K."/>
            <person name="Heitmann K."/>
            <person name="Rabus R."/>
            <person name="Schlesner H."/>
            <person name="Amann R."/>
            <person name="Reinhardt R."/>
        </authorList>
    </citation>
    <scope>NUCLEOTIDE SEQUENCE [LARGE SCALE GENOMIC DNA]</scope>
    <source>
        <strain evidence="6">DSM 10527 / NCIMB 13988 / SH1</strain>
    </source>
</reference>
<dbReference type="OrthoDB" id="265201at2"/>
<dbReference type="HOGENOM" id="CLU_570929_0_0_0"/>
<sequence>MDACISDRDESSSKDSIPAGMGVGGCAQEVIAPRPNKAAVPTAKQWVARRCRSIRLIEFIQVVCGGESSECFHVVRDCAHHSLGKSRWQAAMQNLGCQINERTEQRLYRRALVTETMKMGWIDLAEDLRHSHAVSGRTTELLCSTHTRFRFFLRNKMILAQSILRAGCFAACFTGAVAAQTPKAVVNPEPTETGISYGDHRKQQLMYWKPTSRSDQPTPCVFYIHGGGWRGGSQTDANLMGMLPQLLDSGITVISVQYRYIQDALAGHVTPPVKAPMTDCAAALQFVRYHKKRFGIDPDRMIAVGGSAGACTSLWLALHDDMKDPSSDNPIARQSTRLMGAAVIRPQTTLDPKQMREWTPNSWYGGHAFGQFAEKGDKKPVQFARFLEARERLLPWIKAYSPIEHVSSDDPPIYMFYSDEPKIGQKQGDPTHTSNFGVKLQEKLRESGVECELHYKGADVEHSTVLSYLLEHLAVNPD</sequence>
<dbReference type="InterPro" id="IPR050300">
    <property type="entry name" value="GDXG_lipolytic_enzyme"/>
</dbReference>
<keyword evidence="6" id="KW-1185">Reference proteome</keyword>
<feature type="region of interest" description="Disordered" evidence="3">
    <location>
        <begin position="1"/>
        <end position="20"/>
    </location>
</feature>
<feature type="domain" description="BD-FAE-like" evidence="4">
    <location>
        <begin position="213"/>
        <end position="420"/>
    </location>
</feature>
<evidence type="ECO:0000313" key="5">
    <source>
        <dbReference type="EMBL" id="CAD73940.1"/>
    </source>
</evidence>
<dbReference type="KEGG" id="rba:RB4702"/>
<keyword evidence="2" id="KW-0378">Hydrolase</keyword>
<evidence type="ECO:0000256" key="1">
    <source>
        <dbReference type="ARBA" id="ARBA00010515"/>
    </source>
</evidence>
<dbReference type="PANTHER" id="PTHR48081:SF30">
    <property type="entry name" value="ACETYL-HYDROLASE LIPR-RELATED"/>
    <property type="match status" value="1"/>
</dbReference>
<comment type="similarity">
    <text evidence="1">Belongs to the 'GDXG' lipolytic enzyme family.</text>
</comment>
<dbReference type="Pfam" id="PF20434">
    <property type="entry name" value="BD-FAE"/>
    <property type="match status" value="1"/>
</dbReference>
<proteinExistence type="inferred from homology"/>
<dbReference type="EnsemblBacteria" id="CAD73940">
    <property type="protein sequence ID" value="CAD73940"/>
    <property type="gene ID" value="RB4702"/>
</dbReference>
<feature type="compositionally biased region" description="Basic and acidic residues" evidence="3">
    <location>
        <begin position="1"/>
        <end position="13"/>
    </location>
</feature>
<evidence type="ECO:0000313" key="6">
    <source>
        <dbReference type="Proteomes" id="UP000001025"/>
    </source>
</evidence>
<evidence type="ECO:0000259" key="4">
    <source>
        <dbReference type="Pfam" id="PF20434"/>
    </source>
</evidence>
<dbReference type="InParanoid" id="Q7US57"/>
<evidence type="ECO:0000256" key="3">
    <source>
        <dbReference type="SAM" id="MobiDB-lite"/>
    </source>
</evidence>
<dbReference type="PATRIC" id="fig|243090.15.peg.2209"/>
<dbReference type="eggNOG" id="COG0657">
    <property type="taxonomic scope" value="Bacteria"/>
</dbReference>